<dbReference type="OrthoDB" id="5977368at2759"/>
<dbReference type="EMBL" id="BMAW01037757">
    <property type="protein sequence ID" value="GFU49732.1"/>
    <property type="molecule type" value="Genomic_DNA"/>
</dbReference>
<evidence type="ECO:0000313" key="2">
    <source>
        <dbReference type="Proteomes" id="UP000887013"/>
    </source>
</evidence>
<protein>
    <recommendedName>
        <fullName evidence="3">Reverse transcriptase</fullName>
    </recommendedName>
</protein>
<organism evidence="1 2">
    <name type="scientific">Nephila pilipes</name>
    <name type="common">Giant wood spider</name>
    <name type="synonym">Nephila maculata</name>
    <dbReference type="NCBI Taxonomy" id="299642"/>
    <lineage>
        <taxon>Eukaryota</taxon>
        <taxon>Metazoa</taxon>
        <taxon>Ecdysozoa</taxon>
        <taxon>Arthropoda</taxon>
        <taxon>Chelicerata</taxon>
        <taxon>Arachnida</taxon>
        <taxon>Araneae</taxon>
        <taxon>Araneomorphae</taxon>
        <taxon>Entelegynae</taxon>
        <taxon>Araneoidea</taxon>
        <taxon>Nephilidae</taxon>
        <taxon>Nephila</taxon>
    </lineage>
</organism>
<dbReference type="PANTHER" id="PTHR47331">
    <property type="entry name" value="PHD-TYPE DOMAIN-CONTAINING PROTEIN"/>
    <property type="match status" value="1"/>
</dbReference>
<sequence length="208" mass="24034">MKEVLNVDEITSDDEFFLPYHGVLRSGNRARPLRVVFNGSQKTDLNISLNYVPSKVGIIQEDLFSIRLRARKHAFFFSCDIRHMIRQIEINPEKRHFQKILWKQGPNEPVQIYKLKTVTYGTTPACYLSTRLSKQFTIDEEDNFSIVVNIVLQDVYLDDILIGCSSLKELEILKSELVQECHCTNGISPIQTVICLVFILIHCLKKTM</sequence>
<dbReference type="SUPFAM" id="SSF56672">
    <property type="entry name" value="DNA/RNA polymerases"/>
    <property type="match status" value="1"/>
</dbReference>
<gene>
    <name evidence="1" type="primary">AVEN_138941_1</name>
    <name evidence="1" type="ORF">NPIL_146951</name>
</gene>
<evidence type="ECO:0000313" key="1">
    <source>
        <dbReference type="EMBL" id="GFU49732.1"/>
    </source>
</evidence>
<dbReference type="Proteomes" id="UP000887013">
    <property type="component" value="Unassembled WGS sequence"/>
</dbReference>
<accession>A0A8X6R1A0</accession>
<dbReference type="InterPro" id="IPR043502">
    <property type="entry name" value="DNA/RNA_pol_sf"/>
</dbReference>
<reference evidence="1" key="1">
    <citation type="submission" date="2020-08" db="EMBL/GenBank/DDBJ databases">
        <title>Multicomponent nature underlies the extraordinary mechanical properties of spider dragline silk.</title>
        <authorList>
            <person name="Kono N."/>
            <person name="Nakamura H."/>
            <person name="Mori M."/>
            <person name="Yoshida Y."/>
            <person name="Ohtoshi R."/>
            <person name="Malay A.D."/>
            <person name="Moran D.A.P."/>
            <person name="Tomita M."/>
            <person name="Numata K."/>
            <person name="Arakawa K."/>
        </authorList>
    </citation>
    <scope>NUCLEOTIDE SEQUENCE</scope>
</reference>
<dbReference type="GO" id="GO:0071897">
    <property type="term" value="P:DNA biosynthetic process"/>
    <property type="evidence" value="ECO:0007669"/>
    <property type="project" value="UniProtKB-ARBA"/>
</dbReference>
<comment type="caution">
    <text evidence="1">The sequence shown here is derived from an EMBL/GenBank/DDBJ whole genome shotgun (WGS) entry which is preliminary data.</text>
</comment>
<evidence type="ECO:0008006" key="3">
    <source>
        <dbReference type="Google" id="ProtNLM"/>
    </source>
</evidence>
<dbReference type="AlphaFoldDB" id="A0A8X6R1A0"/>
<proteinExistence type="predicted"/>
<name>A0A8X6R1A0_NEPPI</name>
<keyword evidence="2" id="KW-1185">Reference proteome</keyword>